<dbReference type="PANTHER" id="PTHR46658:SF1">
    <property type="entry name" value="CYS OR MET METABOLISM PYRIDOXAL-PHOSPHATE-DEPENDENT ENZYME"/>
    <property type="match status" value="1"/>
</dbReference>
<dbReference type="OrthoDB" id="9764766at2"/>
<dbReference type="InterPro" id="IPR015421">
    <property type="entry name" value="PyrdxlP-dep_Trfase_major"/>
</dbReference>
<comment type="caution">
    <text evidence="1">The sequence shown here is derived from an EMBL/GenBank/DDBJ whole genome shotgun (WGS) entry which is preliminary data.</text>
</comment>
<proteinExistence type="predicted"/>
<dbReference type="RefSeq" id="WP_066198324.1">
    <property type="nucleotide sequence ID" value="NZ_CBCSAS010000001.1"/>
</dbReference>
<dbReference type="Gene3D" id="3.40.640.10">
    <property type="entry name" value="Type I PLP-dependent aspartate aminotransferase-like (Major domain)"/>
    <property type="match status" value="1"/>
</dbReference>
<evidence type="ECO:0008006" key="3">
    <source>
        <dbReference type="Google" id="ProtNLM"/>
    </source>
</evidence>
<dbReference type="InterPro" id="IPR009651">
    <property type="entry name" value="Met_g_lyase_put"/>
</dbReference>
<evidence type="ECO:0000313" key="1">
    <source>
        <dbReference type="EMBL" id="OAR05344.1"/>
    </source>
</evidence>
<dbReference type="PANTHER" id="PTHR46658">
    <property type="entry name" value="CYS OR MET METABOLISM PYRIDOXAL-PHOSPHATE-DEPENDENT ENZYME"/>
    <property type="match status" value="1"/>
</dbReference>
<accession>A0A132MGD8</accession>
<organism evidence="1 2">
    <name type="scientific">Hydrogenibacillus schlegelii</name>
    <name type="common">Bacillus schlegelii</name>
    <dbReference type="NCBI Taxonomy" id="1484"/>
    <lineage>
        <taxon>Bacteria</taxon>
        <taxon>Bacillati</taxon>
        <taxon>Bacillota</taxon>
        <taxon>Bacilli</taxon>
        <taxon>Bacillales</taxon>
        <taxon>Bacillales Family X. Incertae Sedis</taxon>
        <taxon>Hydrogenibacillus</taxon>
    </lineage>
</organism>
<dbReference type="EMBL" id="JXBB01000002">
    <property type="protein sequence ID" value="OAR05344.1"/>
    <property type="molecule type" value="Genomic_DNA"/>
</dbReference>
<name>A0A132MGD8_HYDSH</name>
<dbReference type="InterPro" id="IPR015424">
    <property type="entry name" value="PyrdxlP-dep_Trfase"/>
</dbReference>
<dbReference type="AlphaFoldDB" id="A0A132MGD8"/>
<dbReference type="Proteomes" id="UP000243024">
    <property type="component" value="Unassembled WGS sequence"/>
</dbReference>
<reference evidence="1 2" key="1">
    <citation type="submission" date="2015-09" db="EMBL/GenBank/DDBJ databases">
        <title>Draft genome sequence of Hydrogenibacillus schlegelii DSM 2000.</title>
        <authorList>
            <person name="Hemp J."/>
        </authorList>
    </citation>
    <scope>NUCLEOTIDE SEQUENCE [LARGE SCALE GENOMIC DNA]</scope>
    <source>
        <strain evidence="1 2">MA 48</strain>
    </source>
</reference>
<protein>
    <recommendedName>
        <fullName evidence="3">Aluminum resistance protein</fullName>
    </recommendedName>
</protein>
<dbReference type="STRING" id="1484.SA87_07985"/>
<dbReference type="Gene3D" id="3.90.1150.60">
    <property type="entry name" value="Methioning gamme-lyase, C-terminal domain"/>
    <property type="match status" value="1"/>
</dbReference>
<dbReference type="Pfam" id="PF06838">
    <property type="entry name" value="Met_gamma_lyase"/>
    <property type="match status" value="1"/>
</dbReference>
<evidence type="ECO:0000313" key="2">
    <source>
        <dbReference type="Proteomes" id="UP000243024"/>
    </source>
</evidence>
<gene>
    <name evidence="1" type="ORF">SA87_07985</name>
</gene>
<keyword evidence="2" id="KW-1185">Reference proteome</keyword>
<dbReference type="SUPFAM" id="SSF53383">
    <property type="entry name" value="PLP-dependent transferases"/>
    <property type="match status" value="1"/>
</dbReference>
<sequence length="428" mass="45727">MWTQSDRTDDEDRRRRAEAIVAEAEAGLRPAFSTIEAVELENVRRVLDAFRRHRVGEGHFAGSTGYGYHDLGRETLEAVFADVFGGEAAIVRPHLLSGTHAIAASLFGLLLPGDNLVIATGEPYDTLRPVIGPEGRGQGNLLDYGIAVRIVPLRPDGGIHLDKMRAAIDERTAVVFFQRSRGYQERRSFFVAELAEAIRAAKMKNAAVTAVVDNCYGEFVEPIEPLHAGADVLAGSLIKNPGGGLVRVGGYIVGRRAAIERIAARLVAPGIGLAVGAAPGGWREFYQGLFLAPHVVAEALKGAHLTAAVMQAVGFPVDPPPGAPRTDLIQSISFGDRETLLRFAEAVQAHSPVESFVRPTPGAMPGYRDPVVMAAGTFVQGASIELSADAPLRPPYRGYLQGGLMYAHVKLALIGILVRLAEAGRIAL</sequence>